<dbReference type="AlphaFoldDB" id="A0A5C5ZGE4"/>
<dbReference type="PROSITE" id="PS51257">
    <property type="entry name" value="PROKAR_LIPOPROTEIN"/>
    <property type="match status" value="1"/>
</dbReference>
<sequence length="143" mass="15062">MIKNSHSYCRVFPLLLIAAAGCSESGEYTPVSGTVYFDDQPLSSGVVMFQPPTGPMARSNIAADGGYSLQTLGEADGVRTGVSKVRVSARAASDGGSGEVGLGRLLVPERYTDFDQSGLTVDVSLDNPGPYDLRLTSNRDPSR</sequence>
<evidence type="ECO:0008006" key="3">
    <source>
        <dbReference type="Google" id="ProtNLM"/>
    </source>
</evidence>
<dbReference type="OrthoDB" id="286361at2"/>
<keyword evidence="2" id="KW-1185">Reference proteome</keyword>
<reference evidence="1 2" key="1">
    <citation type="submission" date="2019-02" db="EMBL/GenBank/DDBJ databases">
        <title>Deep-cultivation of Planctomycetes and their phenomic and genomic characterization uncovers novel biology.</title>
        <authorList>
            <person name="Wiegand S."/>
            <person name="Jogler M."/>
            <person name="Boedeker C."/>
            <person name="Pinto D."/>
            <person name="Vollmers J."/>
            <person name="Rivas-Marin E."/>
            <person name="Kohn T."/>
            <person name="Peeters S.H."/>
            <person name="Heuer A."/>
            <person name="Rast P."/>
            <person name="Oberbeckmann S."/>
            <person name="Bunk B."/>
            <person name="Jeske O."/>
            <person name="Meyerdierks A."/>
            <person name="Storesund J.E."/>
            <person name="Kallscheuer N."/>
            <person name="Luecker S."/>
            <person name="Lage O.M."/>
            <person name="Pohl T."/>
            <person name="Merkel B.J."/>
            <person name="Hornburger P."/>
            <person name="Mueller R.-W."/>
            <person name="Bruemmer F."/>
            <person name="Labrenz M."/>
            <person name="Spormann A.M."/>
            <person name="Op Den Camp H."/>
            <person name="Overmann J."/>
            <person name="Amann R."/>
            <person name="Jetten M.S.M."/>
            <person name="Mascher T."/>
            <person name="Medema M.H."/>
            <person name="Devos D.P."/>
            <person name="Kaster A.-K."/>
            <person name="Ovreas L."/>
            <person name="Rohde M."/>
            <person name="Galperin M.Y."/>
            <person name="Jogler C."/>
        </authorList>
    </citation>
    <scope>NUCLEOTIDE SEQUENCE [LARGE SCALE GENOMIC DNA]</scope>
    <source>
        <strain evidence="1 2">Pla123a</strain>
    </source>
</reference>
<accession>A0A5C5ZGE4</accession>
<comment type="caution">
    <text evidence="1">The sequence shown here is derived from an EMBL/GenBank/DDBJ whole genome shotgun (WGS) entry which is preliminary data.</text>
</comment>
<gene>
    <name evidence="1" type="ORF">Pla123a_07580</name>
</gene>
<evidence type="ECO:0000313" key="2">
    <source>
        <dbReference type="Proteomes" id="UP000318478"/>
    </source>
</evidence>
<dbReference type="Proteomes" id="UP000318478">
    <property type="component" value="Unassembled WGS sequence"/>
</dbReference>
<proteinExistence type="predicted"/>
<dbReference type="RefSeq" id="WP_146584169.1">
    <property type="nucleotide sequence ID" value="NZ_SJPO01000001.1"/>
</dbReference>
<organism evidence="1 2">
    <name type="scientific">Posidoniimonas polymericola</name>
    <dbReference type="NCBI Taxonomy" id="2528002"/>
    <lineage>
        <taxon>Bacteria</taxon>
        <taxon>Pseudomonadati</taxon>
        <taxon>Planctomycetota</taxon>
        <taxon>Planctomycetia</taxon>
        <taxon>Pirellulales</taxon>
        <taxon>Lacipirellulaceae</taxon>
        <taxon>Posidoniimonas</taxon>
    </lineage>
</organism>
<dbReference type="EMBL" id="SJPO01000001">
    <property type="protein sequence ID" value="TWT85951.1"/>
    <property type="molecule type" value="Genomic_DNA"/>
</dbReference>
<name>A0A5C5ZGE4_9BACT</name>
<evidence type="ECO:0000313" key="1">
    <source>
        <dbReference type="EMBL" id="TWT85951.1"/>
    </source>
</evidence>
<protein>
    <recommendedName>
        <fullName evidence="3">Carboxypeptidase regulatory-like domain-containing protein</fullName>
    </recommendedName>
</protein>